<evidence type="ECO:0000313" key="3">
    <source>
        <dbReference type="Proteomes" id="UP001172102"/>
    </source>
</evidence>
<reference evidence="2" key="1">
    <citation type="submission" date="2023-06" db="EMBL/GenBank/DDBJ databases">
        <title>Genome-scale phylogeny and comparative genomics of the fungal order Sordariales.</title>
        <authorList>
            <consortium name="Lawrence Berkeley National Laboratory"/>
            <person name="Hensen N."/>
            <person name="Bonometti L."/>
            <person name="Westerberg I."/>
            <person name="Brannstrom I.O."/>
            <person name="Guillou S."/>
            <person name="Cros-Aarteil S."/>
            <person name="Calhoun S."/>
            <person name="Haridas S."/>
            <person name="Kuo A."/>
            <person name="Mondo S."/>
            <person name="Pangilinan J."/>
            <person name="Riley R."/>
            <person name="Labutti K."/>
            <person name="Andreopoulos B."/>
            <person name="Lipzen A."/>
            <person name="Chen C."/>
            <person name="Yanf M."/>
            <person name="Daum C."/>
            <person name="Ng V."/>
            <person name="Clum A."/>
            <person name="Steindorff A."/>
            <person name="Ohm R."/>
            <person name="Martin F."/>
            <person name="Silar P."/>
            <person name="Natvig D."/>
            <person name="Lalanne C."/>
            <person name="Gautier V."/>
            <person name="Ament-Velasquez S.L."/>
            <person name="Kruys A."/>
            <person name="Hutchinson M.I."/>
            <person name="Powell A.J."/>
            <person name="Barry K."/>
            <person name="Miller A.N."/>
            <person name="Grigoriev I.V."/>
            <person name="Debuchy R."/>
            <person name="Gladieux P."/>
            <person name="Thoren M.H."/>
            <person name="Johannesson H."/>
        </authorList>
    </citation>
    <scope>NUCLEOTIDE SEQUENCE</scope>
    <source>
        <strain evidence="2">SMH4607-1</strain>
    </source>
</reference>
<proteinExistence type="predicted"/>
<name>A0AA39ZWP4_9PEZI</name>
<gene>
    <name evidence="2" type="ORF">B0H67DRAFT_593016</name>
</gene>
<evidence type="ECO:0000313" key="2">
    <source>
        <dbReference type="EMBL" id="KAK0705043.1"/>
    </source>
</evidence>
<dbReference type="AlphaFoldDB" id="A0AA39ZWP4"/>
<dbReference type="Proteomes" id="UP001172102">
    <property type="component" value="Unassembled WGS sequence"/>
</dbReference>
<keyword evidence="3" id="KW-1185">Reference proteome</keyword>
<dbReference type="EMBL" id="JAUKUA010000007">
    <property type="protein sequence ID" value="KAK0705043.1"/>
    <property type="molecule type" value="Genomic_DNA"/>
</dbReference>
<evidence type="ECO:0000256" key="1">
    <source>
        <dbReference type="SAM" id="SignalP"/>
    </source>
</evidence>
<sequence length="68" mass="7471">MYLPFLRLTIFFLPSWMAAVGIRGQEAVYRWSGLIWRFGGVFMGGKTGQGFLAIMIQNSGEAALVIAG</sequence>
<feature type="chain" id="PRO_5041433188" evidence="1">
    <location>
        <begin position="20"/>
        <end position="68"/>
    </location>
</feature>
<feature type="signal peptide" evidence="1">
    <location>
        <begin position="1"/>
        <end position="19"/>
    </location>
</feature>
<comment type="caution">
    <text evidence="2">The sequence shown here is derived from an EMBL/GenBank/DDBJ whole genome shotgun (WGS) entry which is preliminary data.</text>
</comment>
<accession>A0AA39ZWP4</accession>
<keyword evidence="1" id="KW-0732">Signal</keyword>
<protein>
    <submittedName>
        <fullName evidence="2">Uncharacterized protein</fullName>
    </submittedName>
</protein>
<organism evidence="2 3">
    <name type="scientific">Lasiosphaeris hirsuta</name>
    <dbReference type="NCBI Taxonomy" id="260670"/>
    <lineage>
        <taxon>Eukaryota</taxon>
        <taxon>Fungi</taxon>
        <taxon>Dikarya</taxon>
        <taxon>Ascomycota</taxon>
        <taxon>Pezizomycotina</taxon>
        <taxon>Sordariomycetes</taxon>
        <taxon>Sordariomycetidae</taxon>
        <taxon>Sordariales</taxon>
        <taxon>Lasiosphaeriaceae</taxon>
        <taxon>Lasiosphaeris</taxon>
    </lineage>
</organism>